<reference evidence="13" key="1">
    <citation type="submission" date="2019-04" db="EMBL/GenBank/DDBJ databases">
        <authorList>
            <person name="Alioto T."/>
            <person name="Alioto T."/>
        </authorList>
    </citation>
    <scope>NUCLEOTIDE SEQUENCE [LARGE SCALE GENOMIC DNA]</scope>
</reference>
<dbReference type="Gene3D" id="1.20.1070.10">
    <property type="entry name" value="Rhodopsin 7-helix transmembrane proteins"/>
    <property type="match status" value="2"/>
</dbReference>
<feature type="transmembrane region" description="Helical" evidence="11">
    <location>
        <begin position="233"/>
        <end position="255"/>
    </location>
</feature>
<evidence type="ECO:0000256" key="10">
    <source>
        <dbReference type="RuleBase" id="RU000688"/>
    </source>
</evidence>
<dbReference type="SUPFAM" id="SSF81321">
    <property type="entry name" value="Family A G protein-coupled receptor-like"/>
    <property type="match status" value="2"/>
</dbReference>
<evidence type="ECO:0000256" key="6">
    <source>
        <dbReference type="ARBA" id="ARBA00023040"/>
    </source>
</evidence>
<feature type="transmembrane region" description="Helical" evidence="11">
    <location>
        <begin position="20"/>
        <end position="44"/>
    </location>
</feature>
<keyword evidence="2" id="KW-0716">Sensory transduction</keyword>
<dbReference type="PRINTS" id="PR00237">
    <property type="entry name" value="GPCRRHODOPSN"/>
</dbReference>
<keyword evidence="6 10" id="KW-0297">G-protein coupled receptor</keyword>
<dbReference type="PRINTS" id="PR00245">
    <property type="entry name" value="OLFACTORYR"/>
</dbReference>
<dbReference type="InterPro" id="IPR000725">
    <property type="entry name" value="Olfact_rcpt"/>
</dbReference>
<dbReference type="GO" id="GO:0005886">
    <property type="term" value="C:plasma membrane"/>
    <property type="evidence" value="ECO:0007669"/>
    <property type="project" value="UniProtKB-ARBA"/>
</dbReference>
<feature type="transmembrane region" description="Helical" evidence="11">
    <location>
        <begin position="95"/>
        <end position="117"/>
    </location>
</feature>
<comment type="caution">
    <text evidence="13">The sequence shown here is derived from an EMBL/GenBank/DDBJ whole genome shotgun (WGS) entry which is preliminary data.</text>
</comment>
<dbReference type="EMBL" id="CABDUW010001139">
    <property type="protein sequence ID" value="VTJ78957.1"/>
    <property type="molecule type" value="Genomic_DNA"/>
</dbReference>
<feature type="transmembrane region" description="Helical" evidence="11">
    <location>
        <begin position="56"/>
        <end position="75"/>
    </location>
</feature>
<dbReference type="PROSITE" id="PS50262">
    <property type="entry name" value="G_PROTEIN_RECEP_F1_2"/>
    <property type="match status" value="2"/>
</dbReference>
<dbReference type="GO" id="GO:0004930">
    <property type="term" value="F:G protein-coupled receptor activity"/>
    <property type="evidence" value="ECO:0007669"/>
    <property type="project" value="UniProtKB-KW"/>
</dbReference>
<keyword evidence="4" id="KW-0552">Olfaction</keyword>
<protein>
    <recommendedName>
        <fullName evidence="12">G-protein coupled receptors family 1 profile domain-containing protein</fullName>
    </recommendedName>
</protein>
<proteinExistence type="inferred from homology"/>
<evidence type="ECO:0000256" key="2">
    <source>
        <dbReference type="ARBA" id="ARBA00022606"/>
    </source>
</evidence>
<dbReference type="InterPro" id="IPR050427">
    <property type="entry name" value="Olfactory_Receptors"/>
</dbReference>
<feature type="transmembrane region" description="Helical" evidence="11">
    <location>
        <begin position="267"/>
        <end position="286"/>
    </location>
</feature>
<comment type="similarity">
    <text evidence="10">Belongs to the G-protein coupled receptor 1 family.</text>
</comment>
<dbReference type="FunFam" id="1.20.1070.10:FF:000007">
    <property type="entry name" value="Olfactory receptor"/>
    <property type="match status" value="2"/>
</dbReference>
<evidence type="ECO:0000256" key="11">
    <source>
        <dbReference type="SAM" id="Phobius"/>
    </source>
</evidence>
<evidence type="ECO:0000313" key="14">
    <source>
        <dbReference type="Proteomes" id="UP000335636"/>
    </source>
</evidence>
<sequence>MPPSNVTGFVLLGLTQNPHLQRLLFIVFLFIFLFTVLANLFVAITISLSPTLSAPMYFFLTYLSFIDASYTSVTTPKMIIDLLYQRRSITLGGCLTQLFVEHFLGGSEIILLIIMAYDRYVAICKPLHYMTIMRQGLCRLLVVVAWIGGILHATVQILFMISLPFCGPNVIDHFMCDLFPLLKLACRDTYLLGMVVAANSGAMCLLIFSMLLVSYIVILSSLKSQGSEGRHKALSTCGCHFTVVVLFFVPCIFTYMRPVATYPVDKLVTVFFAILTPMLNPIIYTVRNAEVKSAMRSLWKRRVTDVTYSSILTPKLIAVSLYESITISLKGCLTQIFAGHLFGGVEIILLTVMACDRYVAICKPLHYTSIMSPRLCYLMVGGAWLGGSIHATIQLLFMYKIPFCGPNIIDHFMCDLFPLLKLACMDTHVLGLLVILNSGVMCMIIFLLLLGSYMVILCSLKS</sequence>
<evidence type="ECO:0000256" key="7">
    <source>
        <dbReference type="ARBA" id="ARBA00023136"/>
    </source>
</evidence>
<dbReference type="Pfam" id="PF13853">
    <property type="entry name" value="7tm_4"/>
    <property type="match status" value="1"/>
</dbReference>
<evidence type="ECO:0000313" key="13">
    <source>
        <dbReference type="EMBL" id="VTJ78957.1"/>
    </source>
</evidence>
<dbReference type="PROSITE" id="PS00237">
    <property type="entry name" value="G_PROTEIN_RECEP_F1_1"/>
    <property type="match status" value="2"/>
</dbReference>
<evidence type="ECO:0000256" key="3">
    <source>
        <dbReference type="ARBA" id="ARBA00022692"/>
    </source>
</evidence>
<evidence type="ECO:0000256" key="9">
    <source>
        <dbReference type="ARBA" id="ARBA00023224"/>
    </source>
</evidence>
<dbReference type="CDD" id="cd15939">
    <property type="entry name" value="7tmA_OR4A-like"/>
    <property type="match status" value="1"/>
</dbReference>
<evidence type="ECO:0000256" key="5">
    <source>
        <dbReference type="ARBA" id="ARBA00022989"/>
    </source>
</evidence>
<dbReference type="Proteomes" id="UP000335636">
    <property type="component" value="Unassembled WGS sequence"/>
</dbReference>
<keyword evidence="3 10" id="KW-0812">Transmembrane</keyword>
<evidence type="ECO:0000256" key="1">
    <source>
        <dbReference type="ARBA" id="ARBA00004141"/>
    </source>
</evidence>
<evidence type="ECO:0000256" key="8">
    <source>
        <dbReference type="ARBA" id="ARBA00023170"/>
    </source>
</evidence>
<evidence type="ECO:0000259" key="12">
    <source>
        <dbReference type="PROSITE" id="PS50262"/>
    </source>
</evidence>
<feature type="transmembrane region" description="Helical" evidence="11">
    <location>
        <begin position="429"/>
        <end position="456"/>
    </location>
</feature>
<name>A0A5E4CAJ6_MARMO</name>
<keyword evidence="14" id="KW-1185">Reference proteome</keyword>
<dbReference type="Pfam" id="PF00001">
    <property type="entry name" value="7tm_1"/>
    <property type="match status" value="1"/>
</dbReference>
<dbReference type="InterPro" id="IPR017452">
    <property type="entry name" value="GPCR_Rhodpsn_7TM"/>
</dbReference>
<dbReference type="GO" id="GO:0004984">
    <property type="term" value="F:olfactory receptor activity"/>
    <property type="evidence" value="ECO:0007669"/>
    <property type="project" value="InterPro"/>
</dbReference>
<keyword evidence="9 10" id="KW-0807">Transducer</keyword>
<keyword evidence="7 11" id="KW-0472">Membrane</keyword>
<feature type="transmembrane region" description="Helical" evidence="11">
    <location>
        <begin position="337"/>
        <end position="355"/>
    </location>
</feature>
<keyword evidence="5 11" id="KW-1133">Transmembrane helix</keyword>
<dbReference type="InterPro" id="IPR000276">
    <property type="entry name" value="GPCR_Rhodpsn"/>
</dbReference>
<feature type="domain" description="G-protein coupled receptors family 1 profile" evidence="12">
    <location>
        <begin position="38"/>
        <end position="284"/>
    </location>
</feature>
<accession>A0A5E4CAJ6</accession>
<dbReference type="AlphaFoldDB" id="A0A5E4CAJ6"/>
<feature type="transmembrane region" description="Helical" evidence="11">
    <location>
        <begin position="190"/>
        <end position="221"/>
    </location>
</feature>
<gene>
    <name evidence="13" type="ORF">MONAX_5E042300</name>
</gene>
<dbReference type="PANTHER" id="PTHR48002">
    <property type="entry name" value="OLFACTORY RECEPTOR"/>
    <property type="match status" value="1"/>
</dbReference>
<feature type="transmembrane region" description="Helical" evidence="11">
    <location>
        <begin position="306"/>
        <end position="325"/>
    </location>
</feature>
<feature type="transmembrane region" description="Helical" evidence="11">
    <location>
        <begin position="137"/>
        <end position="161"/>
    </location>
</feature>
<evidence type="ECO:0000256" key="4">
    <source>
        <dbReference type="ARBA" id="ARBA00022725"/>
    </source>
</evidence>
<keyword evidence="8 10" id="KW-0675">Receptor</keyword>
<organism evidence="13 14">
    <name type="scientific">Marmota monax</name>
    <name type="common">Woodchuck</name>
    <dbReference type="NCBI Taxonomy" id="9995"/>
    <lineage>
        <taxon>Eukaryota</taxon>
        <taxon>Metazoa</taxon>
        <taxon>Chordata</taxon>
        <taxon>Craniata</taxon>
        <taxon>Vertebrata</taxon>
        <taxon>Euteleostomi</taxon>
        <taxon>Mammalia</taxon>
        <taxon>Eutheria</taxon>
        <taxon>Euarchontoglires</taxon>
        <taxon>Glires</taxon>
        <taxon>Rodentia</taxon>
        <taxon>Sciuromorpha</taxon>
        <taxon>Sciuridae</taxon>
        <taxon>Xerinae</taxon>
        <taxon>Marmotini</taxon>
        <taxon>Marmota</taxon>
    </lineage>
</organism>
<feature type="transmembrane region" description="Helical" evidence="11">
    <location>
        <begin position="375"/>
        <end position="397"/>
    </location>
</feature>
<comment type="subcellular location">
    <subcellularLocation>
        <location evidence="1">Membrane</location>
        <topology evidence="1">Multi-pass membrane protein</topology>
    </subcellularLocation>
</comment>
<feature type="domain" description="G-protein coupled receptors family 1 profile" evidence="12">
    <location>
        <begin position="303"/>
        <end position="462"/>
    </location>
</feature>